<proteinExistence type="inferred from homology"/>
<dbReference type="NCBIfam" id="NF007146">
    <property type="entry name" value="PRK09585.2-6"/>
    <property type="match status" value="1"/>
</dbReference>
<accession>A0A8J3RP70</accession>
<comment type="pathway">
    <text evidence="1">Cell wall biogenesis; peptidoglycan recycling.</text>
</comment>
<keyword evidence="3" id="KW-1185">Reference proteome</keyword>
<dbReference type="RefSeq" id="WP_203894704.1">
    <property type="nucleotide sequence ID" value="NZ_BOOH01000057.1"/>
</dbReference>
<dbReference type="GO" id="GO:0009254">
    <property type="term" value="P:peptidoglycan turnover"/>
    <property type="evidence" value="ECO:0007669"/>
    <property type="project" value="UniProtKB-UniRule"/>
</dbReference>
<keyword evidence="1" id="KW-0547">Nucleotide-binding</keyword>
<comment type="pathway">
    <text evidence="1">Amino-sugar metabolism; 1,6-anhydro-N-acetylmuramate degradation.</text>
</comment>
<keyword evidence="1" id="KW-0119">Carbohydrate metabolism</keyword>
<dbReference type="Proteomes" id="UP000616724">
    <property type="component" value="Unassembled WGS sequence"/>
</dbReference>
<dbReference type="UniPathway" id="UPA00343"/>
<dbReference type="EC" id="2.7.1.170" evidence="1"/>
<comment type="similarity">
    <text evidence="1">Belongs to the anhydro-N-acetylmuramic acid kinase family.</text>
</comment>
<reference evidence="2 3" key="1">
    <citation type="submission" date="2021-01" db="EMBL/GenBank/DDBJ databases">
        <title>Whole genome shotgun sequence of Planobispora longispora NBRC 13918.</title>
        <authorList>
            <person name="Komaki H."/>
            <person name="Tamura T."/>
        </authorList>
    </citation>
    <scope>NUCLEOTIDE SEQUENCE [LARGE SCALE GENOMIC DNA]</scope>
    <source>
        <strain evidence="2 3">NBRC 13918</strain>
    </source>
</reference>
<organism evidence="2 3">
    <name type="scientific">Planobispora longispora</name>
    <dbReference type="NCBI Taxonomy" id="28887"/>
    <lineage>
        <taxon>Bacteria</taxon>
        <taxon>Bacillati</taxon>
        <taxon>Actinomycetota</taxon>
        <taxon>Actinomycetes</taxon>
        <taxon>Streptosporangiales</taxon>
        <taxon>Streptosporangiaceae</taxon>
        <taxon>Planobispora</taxon>
    </lineage>
</organism>
<dbReference type="PANTHER" id="PTHR30605:SF0">
    <property type="entry name" value="ANHYDRO-N-ACETYLMURAMIC ACID KINASE"/>
    <property type="match status" value="1"/>
</dbReference>
<comment type="catalytic activity">
    <reaction evidence="1">
        <text>1,6-anhydro-N-acetyl-beta-muramate + ATP + H2O = N-acetyl-D-muramate 6-phosphate + ADP + H(+)</text>
        <dbReference type="Rhea" id="RHEA:24952"/>
        <dbReference type="ChEBI" id="CHEBI:15377"/>
        <dbReference type="ChEBI" id="CHEBI:15378"/>
        <dbReference type="ChEBI" id="CHEBI:30616"/>
        <dbReference type="ChEBI" id="CHEBI:58690"/>
        <dbReference type="ChEBI" id="CHEBI:58722"/>
        <dbReference type="ChEBI" id="CHEBI:456216"/>
        <dbReference type="EC" id="2.7.1.170"/>
    </reaction>
</comment>
<dbReference type="SUPFAM" id="SSF53067">
    <property type="entry name" value="Actin-like ATPase domain"/>
    <property type="match status" value="1"/>
</dbReference>
<evidence type="ECO:0000313" key="2">
    <source>
        <dbReference type="EMBL" id="GIH80276.1"/>
    </source>
</evidence>
<protein>
    <recommendedName>
        <fullName evidence="1">Anhydro-N-acetylmuramic acid kinase</fullName>
        <ecNumber evidence="1">2.7.1.170</ecNumber>
    </recommendedName>
    <alternativeName>
        <fullName evidence="1">AnhMurNAc kinase</fullName>
    </alternativeName>
</protein>
<gene>
    <name evidence="1 2" type="primary">anmK</name>
    <name evidence="2" type="ORF">Plo01_67050</name>
</gene>
<dbReference type="Pfam" id="PF03702">
    <property type="entry name" value="AnmK"/>
    <property type="match status" value="2"/>
</dbReference>
<dbReference type="Gene3D" id="3.30.420.40">
    <property type="match status" value="2"/>
</dbReference>
<dbReference type="EMBL" id="BOOH01000057">
    <property type="protein sequence ID" value="GIH80276.1"/>
    <property type="molecule type" value="Genomic_DNA"/>
</dbReference>
<keyword evidence="1 2" id="KW-0418">Kinase</keyword>
<comment type="function">
    <text evidence="1">Catalyzes the specific phosphorylation of 1,6-anhydro-N-acetylmuramic acid (anhMurNAc) with the simultaneous cleavage of the 1,6-anhydro ring, generating MurNAc-6-P. Is required for the utilization of anhMurNAc either imported from the medium or derived from its own cell wall murein, and thus plays a role in cell wall recycling.</text>
</comment>
<dbReference type="AlphaFoldDB" id="A0A8J3RP70"/>
<dbReference type="HAMAP" id="MF_01270">
    <property type="entry name" value="AnhMurNAc_kinase"/>
    <property type="match status" value="1"/>
</dbReference>
<evidence type="ECO:0000256" key="1">
    <source>
        <dbReference type="HAMAP-Rule" id="MF_01270"/>
    </source>
</evidence>
<dbReference type="GO" id="GO:0016301">
    <property type="term" value="F:kinase activity"/>
    <property type="evidence" value="ECO:0007669"/>
    <property type="project" value="UniProtKB-KW"/>
</dbReference>
<name>A0A8J3RP70_9ACTN</name>
<dbReference type="PANTHER" id="PTHR30605">
    <property type="entry name" value="ANHYDRO-N-ACETYLMURAMIC ACID KINASE"/>
    <property type="match status" value="1"/>
</dbReference>
<keyword evidence="1" id="KW-0067">ATP-binding</keyword>
<feature type="binding site" evidence="1">
    <location>
        <begin position="9"/>
        <end position="16"/>
    </location>
    <ligand>
        <name>ATP</name>
        <dbReference type="ChEBI" id="CHEBI:30616"/>
    </ligand>
</feature>
<evidence type="ECO:0000313" key="3">
    <source>
        <dbReference type="Proteomes" id="UP000616724"/>
    </source>
</evidence>
<sequence length="414" mass="42798">MRVLGLISGTSHDGIDSAVVDWSLSGGVLTGVVEHTGETPYDPELRARLVAALPPHRIGVDEVCRLDTLIGRAFADAAARCPAADLVCSHGQTLFHWVEDGRARGTLQLGQPAWIAERLGVPVVSDLRARDVSAGGQGAPLVSAFDLLLLAGLPGRTGALNLGGIANLTVPAGLTVPAVRSSPDAPDGEHGPAIVHGMSAAAYDTGPASALMDAAVLAATGGPYDEDGRLAAAGKVCEPLLAELLAEPYYRRLPPKSTGKELFHLGYLDRFAAPYGLGLEDLLATLAALTAETAAAEIRRHRLETVVVSGGGTRNPVLMDMLRERAGEARVVPSDGLGAPADAKEAIAFSFLGWMTAHGLPATVPGCTGASGPRVLGAVTPGRGPLRLPEPAREAPARLRLTRVRRHPAETPAG</sequence>
<dbReference type="GO" id="GO:0006040">
    <property type="term" value="P:amino sugar metabolic process"/>
    <property type="evidence" value="ECO:0007669"/>
    <property type="project" value="InterPro"/>
</dbReference>
<keyword evidence="1" id="KW-0808">Transferase</keyword>
<dbReference type="GO" id="GO:0016773">
    <property type="term" value="F:phosphotransferase activity, alcohol group as acceptor"/>
    <property type="evidence" value="ECO:0007669"/>
    <property type="project" value="UniProtKB-UniRule"/>
</dbReference>
<dbReference type="GO" id="GO:0097175">
    <property type="term" value="P:1,6-anhydro-N-acetyl-beta-muramic acid catabolic process"/>
    <property type="evidence" value="ECO:0007669"/>
    <property type="project" value="UniProtKB-UniRule"/>
</dbReference>
<dbReference type="GO" id="GO:0005524">
    <property type="term" value="F:ATP binding"/>
    <property type="evidence" value="ECO:0007669"/>
    <property type="project" value="UniProtKB-UniRule"/>
</dbReference>
<dbReference type="UniPathway" id="UPA00544"/>
<dbReference type="InterPro" id="IPR005338">
    <property type="entry name" value="Anhydro_N_Ac-Mur_kinase"/>
</dbReference>
<comment type="caution">
    <text evidence="2">The sequence shown here is derived from an EMBL/GenBank/DDBJ whole genome shotgun (WGS) entry which is preliminary data.</text>
</comment>
<dbReference type="InterPro" id="IPR043129">
    <property type="entry name" value="ATPase_NBD"/>
</dbReference>